<dbReference type="STRING" id="1212765.MHLP_01145"/>
<protein>
    <submittedName>
        <fullName evidence="1">Uncharacterized protein</fullName>
    </submittedName>
</protein>
<name>I7CIW0_MYCHA</name>
<evidence type="ECO:0000313" key="1">
    <source>
        <dbReference type="EMBL" id="AFO51809.1"/>
    </source>
</evidence>
<dbReference type="KEGG" id="mhl:MHLP_01145"/>
<keyword evidence="2" id="KW-1185">Reference proteome</keyword>
<accession>I7CIW0</accession>
<proteinExistence type="predicted"/>
<gene>
    <name evidence="1" type="ordered locus">MHLP_01145</name>
</gene>
<dbReference type="EMBL" id="CP003731">
    <property type="protein sequence ID" value="AFO51809.1"/>
    <property type="molecule type" value="Genomic_DNA"/>
</dbReference>
<organism evidence="1 2">
    <name type="scientific">Mycoplasma haematolamae (strain Purdue)</name>
    <dbReference type="NCBI Taxonomy" id="1212765"/>
    <lineage>
        <taxon>Bacteria</taxon>
        <taxon>Bacillati</taxon>
        <taxon>Mycoplasmatota</taxon>
        <taxon>Mollicutes</taxon>
        <taxon>Mycoplasmataceae</taxon>
        <taxon>Mycoplasma</taxon>
    </lineage>
</organism>
<evidence type="ECO:0000313" key="2">
    <source>
        <dbReference type="Proteomes" id="UP000006502"/>
    </source>
</evidence>
<dbReference type="HOGENOM" id="CLU_1658837_0_0_14"/>
<dbReference type="PATRIC" id="fig|1212765.3.peg.259"/>
<dbReference type="AlphaFoldDB" id="I7CIW0"/>
<dbReference type="Proteomes" id="UP000006502">
    <property type="component" value="Chromosome"/>
</dbReference>
<reference evidence="2" key="2">
    <citation type="submission" date="2012-07" db="EMBL/GenBank/DDBJ databases">
        <title>Complete genome sequence of 'Candidatus Mycoplasma haemolamae'.</title>
        <authorList>
            <person name="Guimaraes A.M.S."/>
            <person name="Toth B."/>
            <person name="Santos A.P."/>
            <person name="Nascimento N.C."/>
            <person name="Sojka J.E."/>
            <person name="Messick J.B."/>
        </authorList>
    </citation>
    <scope>NUCLEOTIDE SEQUENCE [LARGE SCALE GENOMIC DNA]</scope>
    <source>
        <strain evidence="2">Purdue</strain>
    </source>
</reference>
<sequence length="159" mass="17987">MNTTRKIAGAVVSLVIAGSTIGGTTASLIDFPTVEQKAHQETQPPVEPKKETYNFNFGGNKISLDCPEEGSYADFTLDLKTKKPAIVCRYRVNRNRYSFYERTDKFDWKDLGYRHLTCQADKHRGTDFACSSINNLKHAQETAHWWLKDSPTRTIVVIG</sequence>
<reference evidence="1 2" key="1">
    <citation type="journal article" date="2012" name="J. Bacteriol.">
        <title>Genome Sequence of "Candidatus Mycoplasma haemolamae" Strain Purdue, a Red Blood Cell Pathogen of Alpacas (Vicugna pacos) and Llamas (Lama glama).</title>
        <authorList>
            <person name="Guimaraes A.M."/>
            <person name="Toth B."/>
            <person name="Santos A.P."/>
            <person name="do Nascimento N.C."/>
            <person name="Kritchevsky J.E."/>
            <person name="Messick J.B."/>
        </authorList>
    </citation>
    <scope>NUCLEOTIDE SEQUENCE [LARGE SCALE GENOMIC DNA]</scope>
    <source>
        <strain evidence="1 2">Purdue</strain>
    </source>
</reference>